<evidence type="ECO:0000256" key="1">
    <source>
        <dbReference type="SAM" id="MobiDB-lite"/>
    </source>
</evidence>
<feature type="region of interest" description="Disordered" evidence="1">
    <location>
        <begin position="1"/>
        <end position="70"/>
    </location>
</feature>
<protein>
    <submittedName>
        <fullName evidence="2">Uncharacterized protein</fullName>
    </submittedName>
</protein>
<sequence length="70" mass="7774">MASRFAWSRMLGLGRTKGGRETKSQKNSKDKNKLPTNASRLISIVEPRSLTGGVSKGVRHDRQFDMQAAQ</sequence>
<organism evidence="2 3">
    <name type="scientific">Ajellomyces capsulatus</name>
    <name type="common">Darling's disease fungus</name>
    <name type="synonym">Histoplasma capsulatum</name>
    <dbReference type="NCBI Taxonomy" id="5037"/>
    <lineage>
        <taxon>Eukaryota</taxon>
        <taxon>Fungi</taxon>
        <taxon>Dikarya</taxon>
        <taxon>Ascomycota</taxon>
        <taxon>Pezizomycotina</taxon>
        <taxon>Eurotiomycetes</taxon>
        <taxon>Eurotiomycetidae</taxon>
        <taxon>Onygenales</taxon>
        <taxon>Ajellomycetaceae</taxon>
        <taxon>Histoplasma</taxon>
    </lineage>
</organism>
<dbReference type="EMBL" id="JAEVHI010000001">
    <property type="protein sequence ID" value="KAG5304944.1"/>
    <property type="molecule type" value="Genomic_DNA"/>
</dbReference>
<evidence type="ECO:0000313" key="3">
    <source>
        <dbReference type="Proteomes" id="UP000670092"/>
    </source>
</evidence>
<proteinExistence type="predicted"/>
<accession>A0A8H7Z6C6</accession>
<dbReference type="VEuPathDB" id="FungiDB:I7I52_03451"/>
<evidence type="ECO:0000313" key="2">
    <source>
        <dbReference type="EMBL" id="KAG5304944.1"/>
    </source>
</evidence>
<feature type="compositionally biased region" description="Basic and acidic residues" evidence="1">
    <location>
        <begin position="18"/>
        <end position="33"/>
    </location>
</feature>
<dbReference type="AlphaFoldDB" id="A0A8H7Z6C6"/>
<dbReference type="Proteomes" id="UP000670092">
    <property type="component" value="Unassembled WGS sequence"/>
</dbReference>
<gene>
    <name evidence="2" type="ORF">I7I52_03451</name>
</gene>
<reference evidence="2 3" key="1">
    <citation type="submission" date="2021-01" db="EMBL/GenBank/DDBJ databases">
        <title>Chromosome-level genome assembly of a human fungal pathogen reveals clustering of transcriptionally co-regulated genes.</title>
        <authorList>
            <person name="Voorhies M."/>
            <person name="Cohen S."/>
            <person name="Shea T.P."/>
            <person name="Petrus S."/>
            <person name="Munoz J.F."/>
            <person name="Poplawski S."/>
            <person name="Goldman W.E."/>
            <person name="Michael T."/>
            <person name="Cuomo C.A."/>
            <person name="Sil A."/>
            <person name="Beyhan S."/>
        </authorList>
    </citation>
    <scope>NUCLEOTIDE SEQUENCE [LARGE SCALE GENOMIC DNA]</scope>
    <source>
        <strain evidence="2 3">G184AR</strain>
    </source>
</reference>
<name>A0A8H7Z6C6_AJECA</name>
<comment type="caution">
    <text evidence="2">The sequence shown here is derived from an EMBL/GenBank/DDBJ whole genome shotgun (WGS) entry which is preliminary data.</text>
</comment>